<feature type="region of interest" description="Disordered" evidence="1">
    <location>
        <begin position="1"/>
        <end position="29"/>
    </location>
</feature>
<evidence type="ECO:0000313" key="2">
    <source>
        <dbReference type="EMBL" id="KKL46783.1"/>
    </source>
</evidence>
<dbReference type="EMBL" id="LAZR01033909">
    <property type="protein sequence ID" value="KKL46783.1"/>
    <property type="molecule type" value="Genomic_DNA"/>
</dbReference>
<comment type="caution">
    <text evidence="2">The sequence shown here is derived from an EMBL/GenBank/DDBJ whole genome shotgun (WGS) entry which is preliminary data.</text>
</comment>
<name>A0A0F9CBN6_9ZZZZ</name>
<sequence length="88" mass="10588">MKKKPEKKNVPGEKAFVSEPKMKPKKTKICPTCNKRHKIFGEKTMNRHDLIQWFQDFVSENEKNLPLDWLRGQKLSFETVNEMRKKRE</sequence>
<protein>
    <submittedName>
        <fullName evidence="2">Uncharacterized protein</fullName>
    </submittedName>
</protein>
<proteinExistence type="predicted"/>
<organism evidence="2">
    <name type="scientific">marine sediment metagenome</name>
    <dbReference type="NCBI Taxonomy" id="412755"/>
    <lineage>
        <taxon>unclassified sequences</taxon>
        <taxon>metagenomes</taxon>
        <taxon>ecological metagenomes</taxon>
    </lineage>
</organism>
<dbReference type="AlphaFoldDB" id="A0A0F9CBN6"/>
<reference evidence="2" key="1">
    <citation type="journal article" date="2015" name="Nature">
        <title>Complex archaea that bridge the gap between prokaryotes and eukaryotes.</title>
        <authorList>
            <person name="Spang A."/>
            <person name="Saw J.H."/>
            <person name="Jorgensen S.L."/>
            <person name="Zaremba-Niedzwiedzka K."/>
            <person name="Martijn J."/>
            <person name="Lind A.E."/>
            <person name="van Eijk R."/>
            <person name="Schleper C."/>
            <person name="Guy L."/>
            <person name="Ettema T.J."/>
        </authorList>
    </citation>
    <scope>NUCLEOTIDE SEQUENCE</scope>
</reference>
<accession>A0A0F9CBN6</accession>
<evidence type="ECO:0000256" key="1">
    <source>
        <dbReference type="SAM" id="MobiDB-lite"/>
    </source>
</evidence>
<gene>
    <name evidence="2" type="ORF">LCGC14_2342140</name>
</gene>